<protein>
    <recommendedName>
        <fullName evidence="2">NAD(P)-binding domain-containing protein</fullName>
    </recommendedName>
</protein>
<sequence>IRIFVFLQSLRVEDRQEESQNKKSDDPPASGDGKKAEPQQPSTANIKLESDQDRQRLRQRKKKDAGEEKEARNKEVVNEEVNATDDSSGAPVTANGQLKPKPMPEGLWKIVTWTHKEQVKARQAAASAMQFDLLLILTKPVIPLIMLVATGQALATRPTVVVSGATGRTGLLVYKDLKASGKYEVRAFVRNATKAKDLLGCSSCNESEGIFVGDVSEPETMKAVMTGADTLVIATSSVPVCSGSLPFPMKKCHYPKGGEPKIVDWLGTKAQVAAFASAGGSVAAKQVLYVSTMGTTTPDNFLDKLDKGFVSFYHLQAEADIMASGVPFTIVKACGLGDGEPGKHKLLVGHDDASFSMALSHEVHREDVARVMVAAIEARSLALGLRFDLCSAATGAPTTDIETDVLRAAHLPWNRPTADVMVWNGILSSMFIGHALRKWVPQMSYEAQHLFCALFGVLHTMLGVSASKLEDYANREGSKMLHLAWAWSLKDVLSVMHMCQLGAAAPHSESPPTAVTAGGSLINYQVFFQLLGVFKIFCPPVPSPVMGIC</sequence>
<proteinExistence type="predicted"/>
<evidence type="ECO:0000256" key="1">
    <source>
        <dbReference type="SAM" id="MobiDB-lite"/>
    </source>
</evidence>
<dbReference type="Gene3D" id="3.40.50.720">
    <property type="entry name" value="NAD(P)-binding Rossmann-like Domain"/>
    <property type="match status" value="1"/>
</dbReference>
<gene>
    <name evidence="3" type="ORF">SNAT2548_LOCUS5314</name>
</gene>
<feature type="non-terminal residue" evidence="3">
    <location>
        <position position="1"/>
    </location>
</feature>
<dbReference type="EMBL" id="CAJNDS010000340">
    <property type="protein sequence ID" value="CAE7194498.1"/>
    <property type="molecule type" value="Genomic_DNA"/>
</dbReference>
<keyword evidence="4" id="KW-1185">Reference proteome</keyword>
<feature type="compositionally biased region" description="Basic and acidic residues" evidence="1">
    <location>
        <begin position="64"/>
        <end position="77"/>
    </location>
</feature>
<organism evidence="3 4">
    <name type="scientific">Symbiodinium natans</name>
    <dbReference type="NCBI Taxonomy" id="878477"/>
    <lineage>
        <taxon>Eukaryota</taxon>
        <taxon>Sar</taxon>
        <taxon>Alveolata</taxon>
        <taxon>Dinophyceae</taxon>
        <taxon>Suessiales</taxon>
        <taxon>Symbiodiniaceae</taxon>
        <taxon>Symbiodinium</taxon>
    </lineage>
</organism>
<accession>A0A812J1E8</accession>
<dbReference type="InterPro" id="IPR036291">
    <property type="entry name" value="NAD(P)-bd_dom_sf"/>
</dbReference>
<dbReference type="OrthoDB" id="419598at2759"/>
<reference evidence="3" key="1">
    <citation type="submission" date="2021-02" db="EMBL/GenBank/DDBJ databases">
        <authorList>
            <person name="Dougan E. K."/>
            <person name="Rhodes N."/>
            <person name="Thang M."/>
            <person name="Chan C."/>
        </authorList>
    </citation>
    <scope>NUCLEOTIDE SEQUENCE</scope>
</reference>
<dbReference type="GO" id="GO:0009507">
    <property type="term" value="C:chloroplast"/>
    <property type="evidence" value="ECO:0007669"/>
    <property type="project" value="TreeGrafter"/>
</dbReference>
<dbReference type="Pfam" id="PF13460">
    <property type="entry name" value="NAD_binding_10"/>
    <property type="match status" value="1"/>
</dbReference>
<dbReference type="GO" id="GO:0016491">
    <property type="term" value="F:oxidoreductase activity"/>
    <property type="evidence" value="ECO:0007669"/>
    <property type="project" value="InterPro"/>
</dbReference>
<dbReference type="InterPro" id="IPR016040">
    <property type="entry name" value="NAD(P)-bd_dom"/>
</dbReference>
<evidence type="ECO:0000313" key="4">
    <source>
        <dbReference type="Proteomes" id="UP000604046"/>
    </source>
</evidence>
<feature type="region of interest" description="Disordered" evidence="1">
    <location>
        <begin position="10"/>
        <end position="101"/>
    </location>
</feature>
<feature type="compositionally biased region" description="Basic and acidic residues" evidence="1">
    <location>
        <begin position="11"/>
        <end position="37"/>
    </location>
</feature>
<comment type="caution">
    <text evidence="3">The sequence shown here is derived from an EMBL/GenBank/DDBJ whole genome shotgun (WGS) entry which is preliminary data.</text>
</comment>
<dbReference type="Proteomes" id="UP000604046">
    <property type="component" value="Unassembled WGS sequence"/>
</dbReference>
<dbReference type="AlphaFoldDB" id="A0A812J1E8"/>
<dbReference type="SUPFAM" id="SSF51735">
    <property type="entry name" value="NAD(P)-binding Rossmann-fold domains"/>
    <property type="match status" value="1"/>
</dbReference>
<evidence type="ECO:0000313" key="3">
    <source>
        <dbReference type="EMBL" id="CAE7194498.1"/>
    </source>
</evidence>
<dbReference type="PANTHER" id="PTHR14194">
    <property type="entry name" value="NITROGEN METABOLIC REGULATION PROTEIN NMR-RELATED"/>
    <property type="match status" value="1"/>
</dbReference>
<dbReference type="InterPro" id="IPR044163">
    <property type="entry name" value="SARED1-like"/>
</dbReference>
<feature type="domain" description="NAD(P)-binding" evidence="2">
    <location>
        <begin position="164"/>
        <end position="377"/>
    </location>
</feature>
<evidence type="ECO:0000259" key="2">
    <source>
        <dbReference type="Pfam" id="PF13460"/>
    </source>
</evidence>
<dbReference type="PANTHER" id="PTHR14194:SF86">
    <property type="entry name" value="OS05G0110300 PROTEIN"/>
    <property type="match status" value="1"/>
</dbReference>
<name>A0A812J1E8_9DINO</name>